<dbReference type="AlphaFoldDB" id="A0AAV8YYK5"/>
<proteinExistence type="predicted"/>
<keyword evidence="2" id="KW-1185">Reference proteome</keyword>
<reference evidence="1" key="1">
    <citation type="journal article" date="2023" name="Insect Mol. Biol.">
        <title>Genome sequencing provides insights into the evolution of gene families encoding plant cell wall-degrading enzymes in longhorned beetles.</title>
        <authorList>
            <person name="Shin N.R."/>
            <person name="Okamura Y."/>
            <person name="Kirsch R."/>
            <person name="Pauchet Y."/>
        </authorList>
    </citation>
    <scope>NUCLEOTIDE SEQUENCE</scope>
    <source>
        <strain evidence="1">AMC_N1</strain>
    </source>
</reference>
<evidence type="ECO:0000313" key="2">
    <source>
        <dbReference type="Proteomes" id="UP001162162"/>
    </source>
</evidence>
<name>A0AAV8YYK5_9CUCU</name>
<protein>
    <recommendedName>
        <fullName evidence="3">Transposase Tc1-like domain-containing protein</fullName>
    </recommendedName>
</protein>
<organism evidence="1 2">
    <name type="scientific">Aromia moschata</name>
    <dbReference type="NCBI Taxonomy" id="1265417"/>
    <lineage>
        <taxon>Eukaryota</taxon>
        <taxon>Metazoa</taxon>
        <taxon>Ecdysozoa</taxon>
        <taxon>Arthropoda</taxon>
        <taxon>Hexapoda</taxon>
        <taxon>Insecta</taxon>
        <taxon>Pterygota</taxon>
        <taxon>Neoptera</taxon>
        <taxon>Endopterygota</taxon>
        <taxon>Coleoptera</taxon>
        <taxon>Polyphaga</taxon>
        <taxon>Cucujiformia</taxon>
        <taxon>Chrysomeloidea</taxon>
        <taxon>Cerambycidae</taxon>
        <taxon>Cerambycinae</taxon>
        <taxon>Callichromatini</taxon>
        <taxon>Aromia</taxon>
    </lineage>
</organism>
<dbReference type="InterPro" id="IPR036397">
    <property type="entry name" value="RNaseH_sf"/>
</dbReference>
<dbReference type="EMBL" id="JAPWTK010000028">
    <property type="protein sequence ID" value="KAJ8956724.1"/>
    <property type="molecule type" value="Genomic_DNA"/>
</dbReference>
<dbReference type="Gene3D" id="3.30.420.10">
    <property type="entry name" value="Ribonuclease H-like superfamily/Ribonuclease H"/>
    <property type="match status" value="1"/>
</dbReference>
<accession>A0AAV8YYK5</accession>
<sequence length="268" mass="29707">MPRHISEAQKARAIAKLEENWSLSEVAAELNSLPEQRCLKQCGFKNCVAAHKVFLTEEHKQRRVQFANEFLQGNEFWNSVVFSDEKTFQSSKNGRLRVYRLRDTRFEENYTLCTTIVAAFRSSVRGLKSSRPAMLRAVTSSGDVTKQWVAGLASLRPVKLRFASKFGEHTRYPVPLDGSPHLLGARCHVERYGRLDAVRHRLLGYAGAPAHVLVGAVGAGADQADLDLVWPAVLLGVLTQLTYGIAQVGSEWAVNVGLQGGQKLFCKG</sequence>
<dbReference type="Proteomes" id="UP001162162">
    <property type="component" value="Unassembled WGS sequence"/>
</dbReference>
<evidence type="ECO:0000313" key="1">
    <source>
        <dbReference type="EMBL" id="KAJ8956724.1"/>
    </source>
</evidence>
<evidence type="ECO:0008006" key="3">
    <source>
        <dbReference type="Google" id="ProtNLM"/>
    </source>
</evidence>
<dbReference type="GO" id="GO:0003676">
    <property type="term" value="F:nucleic acid binding"/>
    <property type="evidence" value="ECO:0007669"/>
    <property type="project" value="InterPro"/>
</dbReference>
<comment type="caution">
    <text evidence="1">The sequence shown here is derived from an EMBL/GenBank/DDBJ whole genome shotgun (WGS) entry which is preliminary data.</text>
</comment>
<gene>
    <name evidence="1" type="ORF">NQ318_014079</name>
</gene>